<evidence type="ECO:0000313" key="1">
    <source>
        <dbReference type="EMBL" id="KAI4813978.1"/>
    </source>
</evidence>
<gene>
    <name evidence="1" type="ORF">KUCAC02_003196</name>
</gene>
<accession>A0ACB9WLM6</accession>
<proteinExistence type="predicted"/>
<feature type="non-terminal residue" evidence="1">
    <location>
        <position position="1"/>
    </location>
</feature>
<dbReference type="EMBL" id="CM043798">
    <property type="protein sequence ID" value="KAI4813978.1"/>
    <property type="molecule type" value="Genomic_DNA"/>
</dbReference>
<name>A0ACB9WLM6_CHAAC</name>
<keyword evidence="2" id="KW-1185">Reference proteome</keyword>
<comment type="caution">
    <text evidence="1">The sequence shown here is derived from an EMBL/GenBank/DDBJ whole genome shotgun (WGS) entry which is preliminary data.</text>
</comment>
<reference evidence="1" key="1">
    <citation type="submission" date="2022-05" db="EMBL/GenBank/DDBJ databases">
        <title>Chromosome-level genome of Chaenocephalus aceratus.</title>
        <authorList>
            <person name="Park H."/>
        </authorList>
    </citation>
    <scope>NUCLEOTIDE SEQUENCE</scope>
    <source>
        <strain evidence="1">KU_202001</strain>
    </source>
</reference>
<evidence type="ECO:0000313" key="2">
    <source>
        <dbReference type="Proteomes" id="UP001057452"/>
    </source>
</evidence>
<dbReference type="Proteomes" id="UP001057452">
    <property type="component" value="Chromosome 14"/>
</dbReference>
<protein>
    <submittedName>
        <fullName evidence="1">Uncharacterized protein</fullName>
    </submittedName>
</protein>
<organism evidence="1 2">
    <name type="scientific">Chaenocephalus aceratus</name>
    <name type="common">Blackfin icefish</name>
    <name type="synonym">Chaenichthys aceratus</name>
    <dbReference type="NCBI Taxonomy" id="36190"/>
    <lineage>
        <taxon>Eukaryota</taxon>
        <taxon>Metazoa</taxon>
        <taxon>Chordata</taxon>
        <taxon>Craniata</taxon>
        <taxon>Vertebrata</taxon>
        <taxon>Euteleostomi</taxon>
        <taxon>Actinopterygii</taxon>
        <taxon>Neopterygii</taxon>
        <taxon>Teleostei</taxon>
        <taxon>Neoteleostei</taxon>
        <taxon>Acanthomorphata</taxon>
        <taxon>Eupercaria</taxon>
        <taxon>Perciformes</taxon>
        <taxon>Notothenioidei</taxon>
        <taxon>Channichthyidae</taxon>
        <taxon>Chaenocephalus</taxon>
    </lineage>
</organism>
<sequence>DYTQDLTKGRRVKSICTAGVSSLTSLQYIDQEEAYTKMVLHAIHLAESYSRIIVRRRRTDQSLHGLELSPGISQSLPRRRPLLLGFTVHAALPPPGARGGMQWRKGGSPAGRTKPDAAKKVPSLSDAWPIRHASHRDPHPAIVPPSGKQEHDHYDRSMYMKPQVEAKREKEPKKPVHQETPERLHAVHEGDEGEGHRRWHALTREEQAKYYELARKERQLHMQLYPTWSARDNYEAGLSGVAGEKSKADWGKKKRRKREKLQDSNTDPGSPKKCRARFGLNQQTDWCGPCRCVTKHPAPPSP</sequence>